<name>A0A6J5S2I9_9CAUD</name>
<dbReference type="EMBL" id="LR797276">
    <property type="protein sequence ID" value="CAB4199214.1"/>
    <property type="molecule type" value="Genomic_DNA"/>
</dbReference>
<protein>
    <submittedName>
        <fullName evidence="1">Uncharacterized protein</fullName>
    </submittedName>
</protein>
<dbReference type="EMBL" id="LR797388">
    <property type="protein sequence ID" value="CAB4212438.1"/>
    <property type="molecule type" value="Genomic_DNA"/>
</dbReference>
<accession>A0A6J5S2I9</accession>
<evidence type="ECO:0000313" key="1">
    <source>
        <dbReference type="EMBL" id="CAB4199214.1"/>
    </source>
</evidence>
<gene>
    <name evidence="1" type="ORF">UFOVP1326_28</name>
    <name evidence="2" type="ORF">UFOVP1436_11</name>
</gene>
<evidence type="ECO:0000313" key="2">
    <source>
        <dbReference type="EMBL" id="CAB4212438.1"/>
    </source>
</evidence>
<proteinExistence type="predicted"/>
<organism evidence="1">
    <name type="scientific">uncultured Caudovirales phage</name>
    <dbReference type="NCBI Taxonomy" id="2100421"/>
    <lineage>
        <taxon>Viruses</taxon>
        <taxon>Duplodnaviria</taxon>
        <taxon>Heunggongvirae</taxon>
        <taxon>Uroviricota</taxon>
        <taxon>Caudoviricetes</taxon>
        <taxon>Peduoviridae</taxon>
        <taxon>Maltschvirus</taxon>
        <taxon>Maltschvirus maltsch</taxon>
    </lineage>
</organism>
<sequence length="54" mass="6146">MTDKEKVLAKFPEAIADGNYYEQWGVWEREGIWRVLGFGPTESEAWANAAKGLE</sequence>
<reference evidence="1" key="1">
    <citation type="submission" date="2020-05" db="EMBL/GenBank/DDBJ databases">
        <authorList>
            <person name="Chiriac C."/>
            <person name="Salcher M."/>
            <person name="Ghai R."/>
            <person name="Kavagutti S V."/>
        </authorList>
    </citation>
    <scope>NUCLEOTIDE SEQUENCE</scope>
</reference>